<protein>
    <submittedName>
        <fullName evidence="2">Uncharacterized protein LOC101859128</fullName>
    </submittedName>
</protein>
<proteinExistence type="predicted"/>
<evidence type="ECO:0000313" key="1">
    <source>
        <dbReference type="Proteomes" id="UP000694888"/>
    </source>
</evidence>
<accession>A0ABM1A8S4</accession>
<name>A0ABM1A8S4_APLCA</name>
<gene>
    <name evidence="2" type="primary">LOC101859128</name>
</gene>
<dbReference type="RefSeq" id="XP_012943014.1">
    <property type="nucleotide sequence ID" value="XM_013087560.2"/>
</dbReference>
<keyword evidence="1" id="KW-1185">Reference proteome</keyword>
<dbReference type="GeneID" id="101859128"/>
<reference evidence="2" key="1">
    <citation type="submission" date="2025-08" db="UniProtKB">
        <authorList>
            <consortium name="RefSeq"/>
        </authorList>
    </citation>
    <scope>IDENTIFICATION</scope>
</reference>
<sequence length="185" mass="19907">MPRQGGKDSCSWELLFIAFIGALCLGVVPWPPAARSAPLLFTQEPMIVSQEYLSGTCVDSTGAERSDLEEWTSTSGACDRIVCHVEPSGNYTVTHSCRPREPAENPDTTNCVWETDSLVAYPDCCPKLSCGAASVLTTVDPTSCFDIASAFACGVWANLTTNCTDMSVDVFNYSQVFCRSTCGIC</sequence>
<organism evidence="1 2">
    <name type="scientific">Aplysia californica</name>
    <name type="common">California sea hare</name>
    <dbReference type="NCBI Taxonomy" id="6500"/>
    <lineage>
        <taxon>Eukaryota</taxon>
        <taxon>Metazoa</taxon>
        <taxon>Spiralia</taxon>
        <taxon>Lophotrochozoa</taxon>
        <taxon>Mollusca</taxon>
        <taxon>Gastropoda</taxon>
        <taxon>Heterobranchia</taxon>
        <taxon>Euthyneura</taxon>
        <taxon>Tectipleura</taxon>
        <taxon>Aplysiida</taxon>
        <taxon>Aplysioidea</taxon>
        <taxon>Aplysiidae</taxon>
        <taxon>Aplysia</taxon>
    </lineage>
</organism>
<evidence type="ECO:0000313" key="2">
    <source>
        <dbReference type="RefSeq" id="XP_012943014.1"/>
    </source>
</evidence>
<dbReference type="Proteomes" id="UP000694888">
    <property type="component" value="Unplaced"/>
</dbReference>